<keyword evidence="2" id="KW-0805">Transcription regulation</keyword>
<dbReference type="Gene3D" id="1.10.10.10">
    <property type="entry name" value="Winged helix-like DNA-binding domain superfamily/Winged helix DNA-binding domain"/>
    <property type="match status" value="1"/>
</dbReference>
<evidence type="ECO:0000256" key="2">
    <source>
        <dbReference type="ARBA" id="ARBA00023015"/>
    </source>
</evidence>
<dbReference type="NCBIfam" id="TIGR02989">
    <property type="entry name" value="Sig-70_gvs1"/>
    <property type="match status" value="1"/>
</dbReference>
<dbReference type="SUPFAM" id="SSF88946">
    <property type="entry name" value="Sigma2 domain of RNA polymerase sigma factors"/>
    <property type="match status" value="1"/>
</dbReference>
<dbReference type="RefSeq" id="WP_289161591.1">
    <property type="nucleotide sequence ID" value="NZ_JASZZN010000001.1"/>
</dbReference>
<proteinExistence type="inferred from homology"/>
<dbReference type="InterPro" id="IPR014284">
    <property type="entry name" value="RNA_pol_sigma-70_dom"/>
</dbReference>
<evidence type="ECO:0000256" key="1">
    <source>
        <dbReference type="ARBA" id="ARBA00010641"/>
    </source>
</evidence>
<dbReference type="InterPro" id="IPR007627">
    <property type="entry name" value="RNA_pol_sigma70_r2"/>
</dbReference>
<protein>
    <submittedName>
        <fullName evidence="7">Sigma-70 family RNA polymerase sigma factor</fullName>
    </submittedName>
</protein>
<dbReference type="Pfam" id="PF08281">
    <property type="entry name" value="Sigma70_r4_2"/>
    <property type="match status" value="1"/>
</dbReference>
<evidence type="ECO:0000256" key="4">
    <source>
        <dbReference type="ARBA" id="ARBA00023163"/>
    </source>
</evidence>
<keyword evidence="4" id="KW-0804">Transcription</keyword>
<keyword evidence="8" id="KW-1185">Reference proteome</keyword>
<evidence type="ECO:0000259" key="6">
    <source>
        <dbReference type="Pfam" id="PF08281"/>
    </source>
</evidence>
<dbReference type="Gene3D" id="1.10.1740.10">
    <property type="match status" value="1"/>
</dbReference>
<accession>A0ABT7PBM0</accession>
<dbReference type="InterPro" id="IPR014331">
    <property type="entry name" value="RNA_pol_sigma70_ECF_RHOBA"/>
</dbReference>
<feature type="domain" description="RNA polymerase sigma factor 70 region 4 type 2" evidence="6">
    <location>
        <begin position="115"/>
        <end position="166"/>
    </location>
</feature>
<comment type="similarity">
    <text evidence="1">Belongs to the sigma-70 factor family. ECF subfamily.</text>
</comment>
<name>A0ABT7PBM0_9BACT</name>
<reference evidence="7 8" key="1">
    <citation type="submission" date="2023-06" db="EMBL/GenBank/DDBJ databases">
        <title>Roseiconus lacunae JC819 isolated from Gulf of Mannar region, Tamil Nadu.</title>
        <authorList>
            <person name="Pk S."/>
            <person name="Ch S."/>
            <person name="Ch V.R."/>
        </authorList>
    </citation>
    <scope>NUCLEOTIDE SEQUENCE [LARGE SCALE GENOMIC DNA]</scope>
    <source>
        <strain evidence="7 8">JC819</strain>
    </source>
</reference>
<dbReference type="InterPro" id="IPR039425">
    <property type="entry name" value="RNA_pol_sigma-70-like"/>
</dbReference>
<gene>
    <name evidence="7" type="ORF">QTN89_00480</name>
</gene>
<keyword evidence="3" id="KW-0731">Sigma factor</keyword>
<feature type="domain" description="RNA polymerase sigma-70 region 2" evidence="5">
    <location>
        <begin position="18"/>
        <end position="83"/>
    </location>
</feature>
<dbReference type="PANTHER" id="PTHR43133:SF51">
    <property type="entry name" value="RNA POLYMERASE SIGMA FACTOR"/>
    <property type="match status" value="1"/>
</dbReference>
<sequence length="186" mass="21449">MEESVNDDDRAALFIRLLAEHERRLAAYVMTFVSSASDADDILQETKIWLWRSFDQFERGTNFGAWARQAAFYRIQQFIRKRGTEGKRFVFSDTCLEQLADAFEKNVESREERVERLSDCVSRLSPKHRQILTLRYGEELAVDEIAGRINRTVAATYRVLSRVRLSLRDCVLGGGEDFVATSEVAQ</sequence>
<evidence type="ECO:0000256" key="3">
    <source>
        <dbReference type="ARBA" id="ARBA00023082"/>
    </source>
</evidence>
<dbReference type="SUPFAM" id="SSF88659">
    <property type="entry name" value="Sigma3 and sigma4 domains of RNA polymerase sigma factors"/>
    <property type="match status" value="1"/>
</dbReference>
<dbReference type="InterPro" id="IPR013324">
    <property type="entry name" value="RNA_pol_sigma_r3/r4-like"/>
</dbReference>
<dbReference type="Pfam" id="PF04542">
    <property type="entry name" value="Sigma70_r2"/>
    <property type="match status" value="1"/>
</dbReference>
<dbReference type="PANTHER" id="PTHR43133">
    <property type="entry name" value="RNA POLYMERASE ECF-TYPE SIGMA FACTO"/>
    <property type="match status" value="1"/>
</dbReference>
<evidence type="ECO:0000259" key="5">
    <source>
        <dbReference type="Pfam" id="PF04542"/>
    </source>
</evidence>
<evidence type="ECO:0000313" key="8">
    <source>
        <dbReference type="Proteomes" id="UP001239462"/>
    </source>
</evidence>
<dbReference type="InterPro" id="IPR036388">
    <property type="entry name" value="WH-like_DNA-bd_sf"/>
</dbReference>
<dbReference type="InterPro" id="IPR013249">
    <property type="entry name" value="RNA_pol_sigma70_r4_t2"/>
</dbReference>
<dbReference type="InterPro" id="IPR013325">
    <property type="entry name" value="RNA_pol_sigma_r2"/>
</dbReference>
<comment type="caution">
    <text evidence="7">The sequence shown here is derived from an EMBL/GenBank/DDBJ whole genome shotgun (WGS) entry which is preliminary data.</text>
</comment>
<dbReference type="Proteomes" id="UP001239462">
    <property type="component" value="Unassembled WGS sequence"/>
</dbReference>
<organism evidence="7 8">
    <name type="scientific">Roseiconus lacunae</name>
    <dbReference type="NCBI Taxonomy" id="2605694"/>
    <lineage>
        <taxon>Bacteria</taxon>
        <taxon>Pseudomonadati</taxon>
        <taxon>Planctomycetota</taxon>
        <taxon>Planctomycetia</taxon>
        <taxon>Pirellulales</taxon>
        <taxon>Pirellulaceae</taxon>
        <taxon>Roseiconus</taxon>
    </lineage>
</organism>
<evidence type="ECO:0000313" key="7">
    <source>
        <dbReference type="EMBL" id="MDM4013884.1"/>
    </source>
</evidence>
<dbReference type="EMBL" id="JASZZN010000001">
    <property type="protein sequence ID" value="MDM4013884.1"/>
    <property type="molecule type" value="Genomic_DNA"/>
</dbReference>
<dbReference type="NCBIfam" id="TIGR02937">
    <property type="entry name" value="sigma70-ECF"/>
    <property type="match status" value="1"/>
</dbReference>